<dbReference type="AlphaFoldDB" id="Q60CS6"/>
<dbReference type="HOGENOM" id="CLU_885446_0_0_6"/>
<dbReference type="RefSeq" id="WP_010959406.1">
    <property type="nucleotide sequence ID" value="NC_002977.6"/>
</dbReference>
<organism evidence="1 2">
    <name type="scientific">Methylococcus capsulatus (strain ATCC 33009 / NCIMB 11132 / Bath)</name>
    <dbReference type="NCBI Taxonomy" id="243233"/>
    <lineage>
        <taxon>Bacteria</taxon>
        <taxon>Pseudomonadati</taxon>
        <taxon>Pseudomonadota</taxon>
        <taxon>Gammaproteobacteria</taxon>
        <taxon>Methylococcales</taxon>
        <taxon>Methylococcaceae</taxon>
        <taxon>Methylococcus</taxon>
    </lineage>
</organism>
<dbReference type="STRING" id="243233.MCA0034"/>
<dbReference type="eggNOG" id="ENOG502Z8ZQ">
    <property type="taxonomic scope" value="Bacteria"/>
</dbReference>
<evidence type="ECO:0000313" key="2">
    <source>
        <dbReference type="Proteomes" id="UP000006821"/>
    </source>
</evidence>
<dbReference type="InterPro" id="IPR032359">
    <property type="entry name" value="KwaB-like"/>
</dbReference>
<protein>
    <recommendedName>
        <fullName evidence="3">DUF4868 domain-containing protein</fullName>
    </recommendedName>
</protein>
<evidence type="ECO:0008006" key="3">
    <source>
        <dbReference type="Google" id="ProtNLM"/>
    </source>
</evidence>
<dbReference type="EMBL" id="AE017282">
    <property type="protein sequence ID" value="AAU90848.1"/>
    <property type="molecule type" value="Genomic_DNA"/>
</dbReference>
<accession>Q60CS6</accession>
<sequence>MSKPSPKAVLKTIKGYELDKWTATFWLVKRSMANREARYTVLRVNTDAKLQKRLKGYITSQLQGKDFHLAEYDYSNADGDDTLFTIAADATDFPQVEKEINAGFNNAIAKDYAELLNSWAYVIQIEQGNEKLFAWRKISTLTQPKKVESRRATFFVEHKLIDVEDKEVFLIDPRFDFFVHDGTVFIANKREFETSMNFREGMKAKAAEVIQNFTDSGHFRHVDLIQKYVGDNLHHLRKMASILKAGYYQQPDYIQRLIEVSKEEGWALKVENGQIVVEEDSIELLLKLLNNDRLRSPINNETFDAAAKAPVKKSS</sequence>
<name>Q60CS6_METCA</name>
<dbReference type="Pfam" id="PF16162">
    <property type="entry name" value="KwaB"/>
    <property type="match status" value="1"/>
</dbReference>
<dbReference type="KEGG" id="mca:MCA0034"/>
<dbReference type="GeneID" id="88222385"/>
<evidence type="ECO:0000313" key="1">
    <source>
        <dbReference type="EMBL" id="AAU90848.1"/>
    </source>
</evidence>
<reference evidence="1 2" key="1">
    <citation type="journal article" date="2004" name="PLoS Biol.">
        <title>Genomic insights into methanotrophy: the complete genome sequence of Methylococcus capsulatus (Bath).</title>
        <authorList>
            <person name="Ward N.L."/>
            <person name="Larsen O."/>
            <person name="Sakwa J."/>
            <person name="Bruseth L."/>
            <person name="Khouri H.M."/>
            <person name="Durkin A.S."/>
            <person name="Dimitrov G."/>
            <person name="Jiang L."/>
            <person name="Scanlan D."/>
            <person name="Kang K.H."/>
            <person name="Lewis M.R."/>
            <person name="Nelson K.E."/>
            <person name="Methe B.A."/>
            <person name="Wu M."/>
            <person name="Heidelberg J.F."/>
            <person name="Paulsen I.T."/>
            <person name="Fouts D.E."/>
            <person name="Ravel J."/>
            <person name="Tettelin H."/>
            <person name="Ren Q."/>
            <person name="Read T.D."/>
            <person name="DeBoy R.T."/>
            <person name="Seshadri R."/>
            <person name="Salzberg S.L."/>
            <person name="Jensen H.B."/>
            <person name="Birkeland N.K."/>
            <person name="Nelson W.C."/>
            <person name="Dodson R.J."/>
            <person name="Grindhaug S.H."/>
            <person name="Holt I.E."/>
            <person name="Eidhammer I."/>
            <person name="Jonasen I."/>
            <person name="Vanaken S."/>
            <person name="Utterback T.R."/>
            <person name="Feldblyum T.V."/>
            <person name="Fraser C.M."/>
            <person name="Lillehaug J.R."/>
            <person name="Eisen J.A."/>
        </authorList>
    </citation>
    <scope>NUCLEOTIDE SEQUENCE [LARGE SCALE GENOMIC DNA]</scope>
    <source>
        <strain evidence="2">ATCC 33009 / NCIMB 11132 / Bath</strain>
    </source>
</reference>
<gene>
    <name evidence="1" type="ordered locus">MCA0034</name>
</gene>
<proteinExistence type="predicted"/>
<dbReference type="Proteomes" id="UP000006821">
    <property type="component" value="Chromosome"/>
</dbReference>